<organism evidence="1 2">
    <name type="scientific">Flavobacterium caeni</name>
    <dbReference type="NCBI Taxonomy" id="490189"/>
    <lineage>
        <taxon>Bacteria</taxon>
        <taxon>Pseudomonadati</taxon>
        <taxon>Bacteroidota</taxon>
        <taxon>Flavobacteriia</taxon>
        <taxon>Flavobacteriales</taxon>
        <taxon>Flavobacteriaceae</taxon>
        <taxon>Flavobacterium</taxon>
    </lineage>
</organism>
<dbReference type="Proteomes" id="UP000199354">
    <property type="component" value="Unassembled WGS sequence"/>
</dbReference>
<evidence type="ECO:0000313" key="1">
    <source>
        <dbReference type="EMBL" id="SCZ00411.1"/>
    </source>
</evidence>
<protein>
    <submittedName>
        <fullName evidence="1">Uncharacterized protein</fullName>
    </submittedName>
</protein>
<reference evidence="1 2" key="1">
    <citation type="submission" date="2016-10" db="EMBL/GenBank/DDBJ databases">
        <authorList>
            <person name="de Groot N.N."/>
        </authorList>
    </citation>
    <scope>NUCLEOTIDE SEQUENCE [LARGE SCALE GENOMIC DNA]</scope>
    <source>
        <strain evidence="1 2">CGMCC 1.7031</strain>
    </source>
</reference>
<sequence>MKPRQSSATKFSALKVYFQIQRKENHMKINDKDWLAKSIQHNYFPGFLGALL</sequence>
<evidence type="ECO:0000313" key="2">
    <source>
        <dbReference type="Proteomes" id="UP000199354"/>
    </source>
</evidence>
<name>A0A1G5KJJ5_9FLAO</name>
<proteinExistence type="predicted"/>
<dbReference type="AlphaFoldDB" id="A0A1G5KJJ5"/>
<dbReference type="EMBL" id="FMVF01000042">
    <property type="protein sequence ID" value="SCZ00411.1"/>
    <property type="molecule type" value="Genomic_DNA"/>
</dbReference>
<accession>A0A1G5KJJ5</accession>
<gene>
    <name evidence="1" type="ORF">SAMN02927903_03328</name>
</gene>
<keyword evidence="2" id="KW-1185">Reference proteome</keyword>